<dbReference type="PRINTS" id="PR00039">
    <property type="entry name" value="HTHLYSR"/>
</dbReference>
<dbReference type="GO" id="GO:0003677">
    <property type="term" value="F:DNA binding"/>
    <property type="evidence" value="ECO:0007669"/>
    <property type="project" value="UniProtKB-KW"/>
</dbReference>
<keyword evidence="3 6" id="KW-0238">DNA-binding</keyword>
<dbReference type="RefSeq" id="WP_184864476.1">
    <property type="nucleotide sequence ID" value="NZ_JACHLK010000019.1"/>
</dbReference>
<evidence type="ECO:0000313" key="7">
    <source>
        <dbReference type="Proteomes" id="UP000575083"/>
    </source>
</evidence>
<feature type="domain" description="HTH lysR-type" evidence="5">
    <location>
        <begin position="7"/>
        <end position="64"/>
    </location>
</feature>
<dbReference type="GO" id="GO:0005829">
    <property type="term" value="C:cytosol"/>
    <property type="evidence" value="ECO:0007669"/>
    <property type="project" value="TreeGrafter"/>
</dbReference>
<keyword evidence="7" id="KW-1185">Reference proteome</keyword>
<dbReference type="GO" id="GO:0003700">
    <property type="term" value="F:DNA-binding transcription factor activity"/>
    <property type="evidence" value="ECO:0007669"/>
    <property type="project" value="InterPro"/>
</dbReference>
<keyword evidence="2" id="KW-0805">Transcription regulation</keyword>
<evidence type="ECO:0000256" key="4">
    <source>
        <dbReference type="ARBA" id="ARBA00023163"/>
    </source>
</evidence>
<accession>A0A7X0PKU2</accession>
<evidence type="ECO:0000259" key="5">
    <source>
        <dbReference type="PROSITE" id="PS50931"/>
    </source>
</evidence>
<dbReference type="PROSITE" id="PS50931">
    <property type="entry name" value="HTH_LYSR"/>
    <property type="match status" value="1"/>
</dbReference>
<keyword evidence="4" id="KW-0804">Transcription</keyword>
<dbReference type="PANTHER" id="PTHR30419:SF8">
    <property type="entry name" value="NITROGEN ASSIMILATION TRANSCRIPTIONAL ACTIVATOR-RELATED"/>
    <property type="match status" value="1"/>
</dbReference>
<proteinExistence type="inferred from homology"/>
<dbReference type="Gene3D" id="3.40.190.290">
    <property type="match status" value="1"/>
</dbReference>
<dbReference type="Pfam" id="PF03466">
    <property type="entry name" value="LysR_substrate"/>
    <property type="match status" value="1"/>
</dbReference>
<sequence length="301" mass="32774">MSSQHHLSTRQLDAFLALAEQRNFTRAAAQCHLSQPAFSALIRALEDDLGLRLFDRSTRHVDLTGEGQNFLESARRIRGEITAALAAVRDAATLQRGRVAVALLPSLAAGWLPGVLAAYRSAHPGIEIDIADVLSEPCIERVASGKADFALAAIRADTPELQAEPFCSDDFHLVCPADHPLARRKKPITPADLAGYPFIHLARTSSVRQYLEAAFHPQGMHTLMELEQLASVMGMVRAGLGISVVPALTLFHFDQPGLVTRPLALPGLLRQIYLVRRRDRSLSVAAQALYTLVMARRPGTG</sequence>
<gene>
    <name evidence="6" type="ORF">HNP48_006154</name>
</gene>
<dbReference type="Pfam" id="PF00126">
    <property type="entry name" value="HTH_1"/>
    <property type="match status" value="1"/>
</dbReference>
<comment type="similarity">
    <text evidence="1">Belongs to the LysR transcriptional regulatory family.</text>
</comment>
<evidence type="ECO:0000256" key="2">
    <source>
        <dbReference type="ARBA" id="ARBA00023015"/>
    </source>
</evidence>
<dbReference type="InterPro" id="IPR036390">
    <property type="entry name" value="WH_DNA-bd_sf"/>
</dbReference>
<dbReference type="InterPro" id="IPR036388">
    <property type="entry name" value="WH-like_DNA-bd_sf"/>
</dbReference>
<dbReference type="EMBL" id="JACHLK010000019">
    <property type="protein sequence ID" value="MBB6563434.1"/>
    <property type="molecule type" value="Genomic_DNA"/>
</dbReference>
<dbReference type="Gene3D" id="1.10.10.10">
    <property type="entry name" value="Winged helix-like DNA-binding domain superfamily/Winged helix DNA-binding domain"/>
    <property type="match status" value="1"/>
</dbReference>
<comment type="caution">
    <text evidence="6">The sequence shown here is derived from an EMBL/GenBank/DDBJ whole genome shotgun (WGS) entry which is preliminary data.</text>
</comment>
<dbReference type="FunFam" id="1.10.10.10:FF:000001">
    <property type="entry name" value="LysR family transcriptional regulator"/>
    <property type="match status" value="1"/>
</dbReference>
<dbReference type="InterPro" id="IPR000847">
    <property type="entry name" value="LysR_HTH_N"/>
</dbReference>
<name>A0A7X0PKU2_9BURK</name>
<reference evidence="6 7" key="1">
    <citation type="submission" date="2020-08" db="EMBL/GenBank/DDBJ databases">
        <title>Functional genomics of gut bacteria from endangered species of beetles.</title>
        <authorList>
            <person name="Carlos-Shanley C."/>
        </authorList>
    </citation>
    <scope>NUCLEOTIDE SEQUENCE [LARGE SCALE GENOMIC DNA]</scope>
    <source>
        <strain evidence="6 7">S00198</strain>
    </source>
</reference>
<dbReference type="SUPFAM" id="SSF53850">
    <property type="entry name" value="Periplasmic binding protein-like II"/>
    <property type="match status" value="1"/>
</dbReference>
<dbReference type="Proteomes" id="UP000575083">
    <property type="component" value="Unassembled WGS sequence"/>
</dbReference>
<dbReference type="AlphaFoldDB" id="A0A7X0PKU2"/>
<evidence type="ECO:0000256" key="3">
    <source>
        <dbReference type="ARBA" id="ARBA00023125"/>
    </source>
</evidence>
<dbReference type="SUPFAM" id="SSF46785">
    <property type="entry name" value="Winged helix' DNA-binding domain"/>
    <property type="match status" value="1"/>
</dbReference>
<dbReference type="CDD" id="cd08440">
    <property type="entry name" value="PBP2_LTTR_like_4"/>
    <property type="match status" value="1"/>
</dbReference>
<protein>
    <submittedName>
        <fullName evidence="6">DNA-binding transcriptional LysR family regulator</fullName>
    </submittedName>
</protein>
<dbReference type="InterPro" id="IPR050950">
    <property type="entry name" value="HTH-type_LysR_regulators"/>
</dbReference>
<organism evidence="6 7">
    <name type="scientific">Acidovorax soli</name>
    <dbReference type="NCBI Taxonomy" id="592050"/>
    <lineage>
        <taxon>Bacteria</taxon>
        <taxon>Pseudomonadati</taxon>
        <taxon>Pseudomonadota</taxon>
        <taxon>Betaproteobacteria</taxon>
        <taxon>Burkholderiales</taxon>
        <taxon>Comamonadaceae</taxon>
        <taxon>Acidovorax</taxon>
    </lineage>
</organism>
<dbReference type="InterPro" id="IPR005119">
    <property type="entry name" value="LysR_subst-bd"/>
</dbReference>
<evidence type="ECO:0000256" key="1">
    <source>
        <dbReference type="ARBA" id="ARBA00009437"/>
    </source>
</evidence>
<dbReference type="PANTHER" id="PTHR30419">
    <property type="entry name" value="HTH-TYPE TRANSCRIPTIONAL REGULATOR YBHD"/>
    <property type="match status" value="1"/>
</dbReference>
<evidence type="ECO:0000313" key="6">
    <source>
        <dbReference type="EMBL" id="MBB6563434.1"/>
    </source>
</evidence>